<dbReference type="InterPro" id="IPR003593">
    <property type="entry name" value="AAA+_ATPase"/>
</dbReference>
<dbReference type="Proteomes" id="UP001324384">
    <property type="component" value="Chromosome"/>
</dbReference>
<feature type="region of interest" description="Disordered" evidence="5">
    <location>
        <begin position="275"/>
        <end position="304"/>
    </location>
</feature>
<dbReference type="PROSITE" id="PS00211">
    <property type="entry name" value="ABC_TRANSPORTER_1"/>
    <property type="match status" value="1"/>
</dbReference>
<dbReference type="RefSeq" id="WP_114800952.1">
    <property type="nucleotide sequence ID" value="NZ_CP139961.1"/>
</dbReference>
<dbReference type="PROSITE" id="PS50893">
    <property type="entry name" value="ABC_TRANSPORTER_2"/>
    <property type="match status" value="1"/>
</dbReference>
<dbReference type="Gene3D" id="3.40.50.300">
    <property type="entry name" value="P-loop containing nucleotide triphosphate hydrolases"/>
    <property type="match status" value="1"/>
</dbReference>
<dbReference type="SMART" id="SM00382">
    <property type="entry name" value="AAA"/>
    <property type="match status" value="1"/>
</dbReference>
<dbReference type="EMBL" id="CP139961">
    <property type="protein sequence ID" value="WQE04875.1"/>
    <property type="molecule type" value="Genomic_DNA"/>
</dbReference>
<dbReference type="PANTHER" id="PTHR42734">
    <property type="entry name" value="METAL TRANSPORT SYSTEM ATP-BINDING PROTEIN TM_0124-RELATED"/>
    <property type="match status" value="1"/>
</dbReference>
<dbReference type="SUPFAM" id="SSF52540">
    <property type="entry name" value="P-loop containing nucleoside triphosphate hydrolases"/>
    <property type="match status" value="1"/>
</dbReference>
<gene>
    <name evidence="7" type="ORF">U0021_04685</name>
</gene>
<keyword evidence="4 7" id="KW-0067">ATP-binding</keyword>
<name>A0ABZ0X0C7_9GAMM</name>
<keyword evidence="2" id="KW-0813">Transport</keyword>
<evidence type="ECO:0000313" key="7">
    <source>
        <dbReference type="EMBL" id="WQE04875.1"/>
    </source>
</evidence>
<evidence type="ECO:0000256" key="2">
    <source>
        <dbReference type="ARBA" id="ARBA00022448"/>
    </source>
</evidence>
<evidence type="ECO:0000256" key="1">
    <source>
        <dbReference type="ARBA" id="ARBA00005417"/>
    </source>
</evidence>
<feature type="domain" description="ABC transporter" evidence="6">
    <location>
        <begin position="6"/>
        <end position="241"/>
    </location>
</feature>
<protein>
    <submittedName>
        <fullName evidence="7">ATP-binding cassette domain-containing protein</fullName>
    </submittedName>
</protein>
<dbReference type="GO" id="GO:0005524">
    <property type="term" value="F:ATP binding"/>
    <property type="evidence" value="ECO:0007669"/>
    <property type="project" value="UniProtKB-KW"/>
</dbReference>
<evidence type="ECO:0000313" key="8">
    <source>
        <dbReference type="Proteomes" id="UP001324384"/>
    </source>
</evidence>
<comment type="similarity">
    <text evidence="1">Belongs to the ABC transporter superfamily.</text>
</comment>
<dbReference type="Pfam" id="PF00005">
    <property type="entry name" value="ABC_tran"/>
    <property type="match status" value="1"/>
</dbReference>
<keyword evidence="3" id="KW-0547">Nucleotide-binding</keyword>
<keyword evidence="8" id="KW-1185">Reference proteome</keyword>
<reference evidence="7 8" key="1">
    <citation type="submission" date="2023-12" db="EMBL/GenBank/DDBJ databases">
        <title>Genome sequencing and assembly of bacterial species from a model synthetic community.</title>
        <authorList>
            <person name="Hogle S.L."/>
        </authorList>
    </citation>
    <scope>NUCLEOTIDE SEQUENCE [LARGE SCALE GENOMIC DNA]</scope>
    <source>
        <strain evidence="7 8">HAMBI_2792</strain>
    </source>
</reference>
<dbReference type="CDD" id="cd03235">
    <property type="entry name" value="ABC_Metallic_Cations"/>
    <property type="match status" value="1"/>
</dbReference>
<dbReference type="InterPro" id="IPR027417">
    <property type="entry name" value="P-loop_NTPase"/>
</dbReference>
<evidence type="ECO:0000256" key="4">
    <source>
        <dbReference type="ARBA" id="ARBA00022840"/>
    </source>
</evidence>
<evidence type="ECO:0000256" key="3">
    <source>
        <dbReference type="ARBA" id="ARBA00022741"/>
    </source>
</evidence>
<feature type="compositionally biased region" description="Basic and acidic residues" evidence="5">
    <location>
        <begin position="291"/>
        <end position="304"/>
    </location>
</feature>
<dbReference type="InterPro" id="IPR003439">
    <property type="entry name" value="ABC_transporter-like_ATP-bd"/>
</dbReference>
<evidence type="ECO:0000256" key="5">
    <source>
        <dbReference type="SAM" id="MobiDB-lite"/>
    </source>
</evidence>
<dbReference type="PANTHER" id="PTHR42734:SF5">
    <property type="entry name" value="IRON TRANSPORT SYSTEM ATP-BINDING PROTEIN HI_0361-RELATED"/>
    <property type="match status" value="1"/>
</dbReference>
<dbReference type="InterPro" id="IPR017871">
    <property type="entry name" value="ABC_transporter-like_CS"/>
</dbReference>
<sequence>MSAATIHIADVSVRYNNGHTALSDVSLNLQGGTTCALVGVNGSGKSTLFKVIMGLIKPQSGQVKLCDLSITQALKQNLVAYVPQSEEVDWQFPVSVHDVVVMGRYGHMNFLRRPKASDRQKVNDALSRLQITHLADRQISELSGGQKKRVFLARALAQESKILLLDEPFTGVDVKTEKAIMTLLDELRDEGHLILISTHNLGTVPEFCDQVIMINRTILAMGDTHSTFTQANLEKVFGGVLRQLHLAGEDLHDDDDQRSLTILADDEIPAVFYGHHQDRSSYHRKNVKSSKPTDHGDDGHQEGS</sequence>
<accession>A0ABZ0X0C7</accession>
<proteinExistence type="inferred from homology"/>
<dbReference type="InterPro" id="IPR050153">
    <property type="entry name" value="Metal_Ion_Import_ABC"/>
</dbReference>
<evidence type="ECO:0000259" key="6">
    <source>
        <dbReference type="PROSITE" id="PS50893"/>
    </source>
</evidence>
<organism evidence="7 8">
    <name type="scientific">Moraxella canis</name>
    <dbReference type="NCBI Taxonomy" id="90239"/>
    <lineage>
        <taxon>Bacteria</taxon>
        <taxon>Pseudomonadati</taxon>
        <taxon>Pseudomonadota</taxon>
        <taxon>Gammaproteobacteria</taxon>
        <taxon>Moraxellales</taxon>
        <taxon>Moraxellaceae</taxon>
        <taxon>Moraxella</taxon>
    </lineage>
</organism>